<dbReference type="EMBL" id="BK015945">
    <property type="protein sequence ID" value="DAF86473.1"/>
    <property type="molecule type" value="Genomic_DNA"/>
</dbReference>
<name>A0A8S5TWA0_9CAUD</name>
<organism evidence="1">
    <name type="scientific">Siphoviridae sp. ctCNm48</name>
    <dbReference type="NCBI Taxonomy" id="2825377"/>
    <lineage>
        <taxon>Viruses</taxon>
        <taxon>Duplodnaviria</taxon>
        <taxon>Heunggongvirae</taxon>
        <taxon>Uroviricota</taxon>
        <taxon>Caudoviricetes</taxon>
    </lineage>
</organism>
<sequence length="32" mass="3674">MVGVPNWAGELVPYIAQRWERGTISGRIHENH</sequence>
<evidence type="ECO:0000313" key="1">
    <source>
        <dbReference type="EMBL" id="DAF86473.1"/>
    </source>
</evidence>
<proteinExistence type="predicted"/>
<reference evidence="1" key="1">
    <citation type="journal article" date="2021" name="Proc. Natl. Acad. Sci. U.S.A.">
        <title>A Catalog of Tens of Thousands of Viruses from Human Metagenomes Reveals Hidden Associations with Chronic Diseases.</title>
        <authorList>
            <person name="Tisza M.J."/>
            <person name="Buck C.B."/>
        </authorList>
    </citation>
    <scope>NUCLEOTIDE SEQUENCE</scope>
    <source>
        <strain evidence="1">CtCNm48</strain>
    </source>
</reference>
<accession>A0A8S5TWA0</accession>
<protein>
    <submittedName>
        <fullName evidence="1">Uncharacterized protein</fullName>
    </submittedName>
</protein>